<dbReference type="EMBL" id="JAPEIS010000012">
    <property type="protein sequence ID" value="KAJ8061098.1"/>
    <property type="molecule type" value="Genomic_DNA"/>
</dbReference>
<feature type="compositionally biased region" description="Low complexity" evidence="1">
    <location>
        <begin position="340"/>
        <end position="354"/>
    </location>
</feature>
<dbReference type="AlphaFoldDB" id="A0A9X0DHL8"/>
<evidence type="ECO:0000256" key="1">
    <source>
        <dbReference type="SAM" id="MobiDB-lite"/>
    </source>
</evidence>
<keyword evidence="4" id="KW-1185">Reference proteome</keyword>
<name>A0A9X0DHL8_9HELO</name>
<keyword evidence="2" id="KW-0472">Membrane</keyword>
<reference evidence="3" key="1">
    <citation type="submission" date="2022-11" db="EMBL/GenBank/DDBJ databases">
        <title>Genome Resource of Sclerotinia nivalis Strain SnTB1, a Plant Pathogen Isolated from American Ginseng.</title>
        <authorList>
            <person name="Fan S."/>
        </authorList>
    </citation>
    <scope>NUCLEOTIDE SEQUENCE</scope>
    <source>
        <strain evidence="3">SnTB1</strain>
    </source>
</reference>
<comment type="caution">
    <text evidence="3">The sequence shown here is derived from an EMBL/GenBank/DDBJ whole genome shotgun (WGS) entry which is preliminary data.</text>
</comment>
<feature type="transmembrane region" description="Helical" evidence="2">
    <location>
        <begin position="166"/>
        <end position="186"/>
    </location>
</feature>
<accession>A0A9X0DHL8</accession>
<proteinExistence type="predicted"/>
<organism evidence="3 4">
    <name type="scientific">Sclerotinia nivalis</name>
    <dbReference type="NCBI Taxonomy" id="352851"/>
    <lineage>
        <taxon>Eukaryota</taxon>
        <taxon>Fungi</taxon>
        <taxon>Dikarya</taxon>
        <taxon>Ascomycota</taxon>
        <taxon>Pezizomycotina</taxon>
        <taxon>Leotiomycetes</taxon>
        <taxon>Helotiales</taxon>
        <taxon>Sclerotiniaceae</taxon>
        <taxon>Sclerotinia</taxon>
    </lineage>
</organism>
<evidence type="ECO:0000313" key="4">
    <source>
        <dbReference type="Proteomes" id="UP001152300"/>
    </source>
</evidence>
<evidence type="ECO:0000256" key="2">
    <source>
        <dbReference type="SAM" id="Phobius"/>
    </source>
</evidence>
<feature type="compositionally biased region" description="Polar residues" evidence="1">
    <location>
        <begin position="320"/>
        <end position="335"/>
    </location>
</feature>
<feature type="transmembrane region" description="Helical" evidence="2">
    <location>
        <begin position="93"/>
        <end position="119"/>
    </location>
</feature>
<feature type="region of interest" description="Disordered" evidence="1">
    <location>
        <begin position="312"/>
        <end position="362"/>
    </location>
</feature>
<evidence type="ECO:0000313" key="3">
    <source>
        <dbReference type="EMBL" id="KAJ8061098.1"/>
    </source>
</evidence>
<dbReference type="OrthoDB" id="3537340at2759"/>
<gene>
    <name evidence="3" type="ORF">OCU04_010172</name>
</gene>
<keyword evidence="2" id="KW-0812">Transmembrane</keyword>
<keyword evidence="2" id="KW-1133">Transmembrane helix</keyword>
<feature type="transmembrane region" description="Helical" evidence="2">
    <location>
        <begin position="31"/>
        <end position="52"/>
    </location>
</feature>
<protein>
    <submittedName>
        <fullName evidence="3">Uncharacterized protein</fullName>
    </submittedName>
</protein>
<feature type="transmembrane region" description="Helical" evidence="2">
    <location>
        <begin position="131"/>
        <end position="154"/>
    </location>
</feature>
<dbReference type="Proteomes" id="UP001152300">
    <property type="component" value="Unassembled WGS sequence"/>
</dbReference>
<sequence>MASNVIDSMQSEQCLKHGHFMQSLSPSKVKSIFWVLFLVVLVMLTIAASAFTKSANIATHIKNAELHPTISRDLCQDLLSKSKAKHRRTQIRCIYVSSLCFIVAIFCTVFEAFAASTLIFCHKLDMGFLYWSFWTLLQVGSTIAIFGIALAQLWSCMGRESLPVNVAIGTPVLIIAWLGVAFEYLFKAWLSEETIKRFETFVDGVIDSSRQSRTSSEAETSTPSIPTAELLGFTIDSRPIISFNKLSDAVHPMARHFATTENGRSIYIYGAIPTDSANASADNDKDSAAGLNVSTANGTLESGRVSRTINFQDERGAVSTRASTPGSSVNRSQVSESDDSTLGRSLTSGSLTDGRFGSDESV</sequence>